<dbReference type="Bgee" id="ENSMUSG00000095886">
    <property type="expression patterns" value="Expressed in spleen and 2 other cell types or tissues"/>
</dbReference>
<dbReference type="InterPro" id="IPR032253">
    <property type="entry name" value="Esp1/Esp22"/>
</dbReference>
<feature type="transmembrane region" description="Helical" evidence="1">
    <location>
        <begin position="12"/>
        <end position="30"/>
    </location>
</feature>
<keyword evidence="1" id="KW-0812">Transmembrane</keyword>
<reference evidence="2 4" key="1">
    <citation type="journal article" date="2009" name="PLoS Biol.">
        <title>Lineage-specific biology revealed by a finished genome assembly of the mouse.</title>
        <authorList>
            <consortium name="Mouse Genome Sequencing Consortium"/>
            <person name="Church D.M."/>
            <person name="Goodstadt L."/>
            <person name="Hillier L.W."/>
            <person name="Zody M.C."/>
            <person name="Goldstein S."/>
            <person name="She X."/>
            <person name="Bult C.J."/>
            <person name="Agarwala R."/>
            <person name="Cherry J.L."/>
            <person name="DiCuccio M."/>
            <person name="Hlavina W."/>
            <person name="Kapustin Y."/>
            <person name="Meric P."/>
            <person name="Maglott D."/>
            <person name="Birtle Z."/>
            <person name="Marques A.C."/>
            <person name="Graves T."/>
            <person name="Zhou S."/>
            <person name="Teague B."/>
            <person name="Potamousis K."/>
            <person name="Churas C."/>
            <person name="Place M."/>
            <person name="Herschleb J."/>
            <person name="Runnheim R."/>
            <person name="Forrest D."/>
            <person name="Amos-Landgraf J."/>
            <person name="Schwartz D.C."/>
            <person name="Cheng Z."/>
            <person name="Lindblad-Toh K."/>
            <person name="Eichler E.E."/>
            <person name="Ponting C.P."/>
        </authorList>
    </citation>
    <scope>NUCLEOTIDE SEQUENCE [LARGE SCALE GENOMIC DNA]</scope>
    <source>
        <strain evidence="2 4">C57BL/6J</strain>
    </source>
</reference>
<dbReference type="ExpressionAtlas" id="A0A3B2W3Y6">
    <property type="expression patterns" value="differential"/>
</dbReference>
<dbReference type="VEuPathDB" id="HostDB:ENSMUSG00000095886"/>
<evidence type="ECO:0000313" key="4">
    <source>
        <dbReference type="Proteomes" id="UP000000589"/>
    </source>
</evidence>
<dbReference type="AGR" id="MGI:5439397"/>
<protein>
    <submittedName>
        <fullName evidence="2">Exocrine gland secreted peptide 38</fullName>
    </submittedName>
</protein>
<keyword evidence="1" id="KW-0472">Membrane</keyword>
<dbReference type="FunCoup" id="A0A3B2W3Y6">
    <property type="interactions" value="585"/>
</dbReference>
<dbReference type="PaxDb" id="10090-ENSMUSP00000136698"/>
<reference evidence="2" key="4">
    <citation type="submission" date="2025-09" db="UniProtKB">
        <authorList>
            <consortium name="Ensembl"/>
        </authorList>
    </citation>
    <scope>IDENTIFICATION</scope>
    <source>
        <strain evidence="2">C57BL/6J</strain>
    </source>
</reference>
<dbReference type="GO" id="GO:0005186">
    <property type="term" value="F:pheromone activity"/>
    <property type="evidence" value="ECO:0000314"/>
    <property type="project" value="MGI"/>
</dbReference>
<dbReference type="CDD" id="cd14250">
    <property type="entry name" value="ESP36_like"/>
    <property type="match status" value="1"/>
</dbReference>
<dbReference type="GO" id="GO:0005615">
    <property type="term" value="C:extracellular space"/>
    <property type="evidence" value="ECO:0000314"/>
    <property type="project" value="MGI"/>
</dbReference>
<dbReference type="GeneTree" id="ENSGT00840000132115"/>
<reference evidence="2 4" key="2">
    <citation type="journal article" date="2011" name="PLoS Biol.">
        <title>Modernizing reference genome assemblies.</title>
        <authorList>
            <person name="Church D.M."/>
            <person name="Schneider V.A."/>
            <person name="Graves T."/>
            <person name="Auger K."/>
            <person name="Cunningham F."/>
            <person name="Bouk N."/>
            <person name="Chen H.C."/>
            <person name="Agarwala R."/>
            <person name="McLaren W.M."/>
            <person name="Ritchie G.R."/>
            <person name="Albracht D."/>
            <person name="Kremitzki M."/>
            <person name="Rock S."/>
            <person name="Kotkiewicz H."/>
            <person name="Kremitzki C."/>
            <person name="Wollam A."/>
            <person name="Trani L."/>
            <person name="Fulton L."/>
            <person name="Fulton R."/>
            <person name="Matthews L."/>
            <person name="Whitehead S."/>
            <person name="Chow W."/>
            <person name="Torrance J."/>
            <person name="Dunn M."/>
            <person name="Harden G."/>
            <person name="Threadgold G."/>
            <person name="Wood J."/>
            <person name="Collins J."/>
            <person name="Heath P."/>
            <person name="Griffiths G."/>
            <person name="Pelan S."/>
            <person name="Grafham D."/>
            <person name="Eichler E.E."/>
            <person name="Weinstock G."/>
            <person name="Mardis E.R."/>
            <person name="Wilson R.K."/>
            <person name="Howe K."/>
            <person name="Flicek P."/>
            <person name="Hubbard T."/>
        </authorList>
    </citation>
    <scope>NUCLEOTIDE SEQUENCE [LARGE SCALE GENOMIC DNA]</scope>
    <source>
        <strain evidence="2 4">C57BL/6J</strain>
    </source>
</reference>
<organism evidence="2 4">
    <name type="scientific">Mus musculus</name>
    <name type="common">Mouse</name>
    <dbReference type="NCBI Taxonomy" id="10090"/>
    <lineage>
        <taxon>Eukaryota</taxon>
        <taxon>Metazoa</taxon>
        <taxon>Chordata</taxon>
        <taxon>Craniata</taxon>
        <taxon>Vertebrata</taxon>
        <taxon>Euteleostomi</taxon>
        <taxon>Mammalia</taxon>
        <taxon>Eutheria</taxon>
        <taxon>Euarchontoglires</taxon>
        <taxon>Glires</taxon>
        <taxon>Rodentia</taxon>
        <taxon>Myomorpha</taxon>
        <taxon>Muroidea</taxon>
        <taxon>Muridae</taxon>
        <taxon>Murinae</taxon>
        <taxon>Mus</taxon>
        <taxon>Mus</taxon>
    </lineage>
</organism>
<accession>A0A3B2W3Y6</accession>
<evidence type="ECO:0000313" key="2">
    <source>
        <dbReference type="Ensembl" id="ENSMUSP00000156650.2"/>
    </source>
</evidence>
<evidence type="ECO:0000256" key="1">
    <source>
        <dbReference type="SAM" id="Phobius"/>
    </source>
</evidence>
<dbReference type="AlphaFoldDB" id="A0A3B2W3Y6"/>
<dbReference type="Ensembl" id="ENSMUST00000232743.2">
    <property type="protein sequence ID" value="ENSMUSP00000156650.2"/>
    <property type="gene ID" value="ENSMUSG00000095886.3"/>
</dbReference>
<dbReference type="MGI" id="MGI:5439397">
    <property type="gene designation" value="Esp38"/>
</dbReference>
<dbReference type="InParanoid" id="A0A3B2W3Y6"/>
<name>A0A3B2W3Y6_MOUSE</name>
<dbReference type="Pfam" id="PF16590">
    <property type="entry name" value="ESP"/>
    <property type="match status" value="1"/>
</dbReference>
<proteinExistence type="predicted"/>
<keyword evidence="4" id="KW-1185">Reference proteome</keyword>
<reference evidence="2" key="3">
    <citation type="submission" date="2025-08" db="UniProtKB">
        <authorList>
            <consortium name="Ensembl"/>
        </authorList>
    </citation>
    <scope>IDENTIFICATION</scope>
    <source>
        <strain evidence="2">C57BL/6J</strain>
    </source>
</reference>
<keyword evidence="1" id="KW-1133">Transmembrane helix</keyword>
<sequence length="91" mass="10344">METHIQSSGKAMASFPLMYFFIILVFPTILPEGRALKRTEEEPHISADLKVDFEIPVCQSKINDINVMLMSRVSDQGGVLFLPFRFVLHTC</sequence>
<dbReference type="STRING" id="10090.ENSMUSP00000136698"/>
<gene>
    <name evidence="2 3" type="primary">Esp38</name>
</gene>
<evidence type="ECO:0000313" key="3">
    <source>
        <dbReference type="MGI" id="MGI:5439397"/>
    </source>
</evidence>
<dbReference type="Proteomes" id="UP000000589">
    <property type="component" value="Chromosome 17"/>
</dbReference>